<dbReference type="PANTHER" id="PTHR15382:SF8">
    <property type="entry name" value="CANOPY B"/>
    <property type="match status" value="1"/>
</dbReference>
<feature type="domain" description="DUF3456" evidence="5">
    <location>
        <begin position="34"/>
        <end position="187"/>
    </location>
</feature>
<sequence length="219" mass="25028">MRLLAYVTVVLLTVAVKGKKNIEEEEYGVRYATECEVCKLVTKEVAEQLNAKDSSEVIETGYNMDSKKKKTKYNKSELRLVETLEEVCRGMLDYRIHKERQDSTRWAKKMSQTFQTLHNLVNKGVKVELGIPMELWDEPSAEVAHLKTQCEGFVEDNEEAISKWYFGEQQASLQEDVCKKVVAKHQCLSEPYGEEVESPPTPTDAKGDLSRTATDREDL</sequence>
<evidence type="ECO:0000256" key="3">
    <source>
        <dbReference type="SAM" id="MobiDB-lite"/>
    </source>
</evidence>
<feature type="region of interest" description="Disordered" evidence="3">
    <location>
        <begin position="189"/>
        <end position="219"/>
    </location>
</feature>
<proteinExistence type="inferred from homology"/>
<feature type="compositionally biased region" description="Basic and acidic residues" evidence="3">
    <location>
        <begin position="205"/>
        <end position="219"/>
    </location>
</feature>
<evidence type="ECO:0000313" key="6">
    <source>
        <dbReference type="EMBL" id="JAI65954.1"/>
    </source>
</evidence>
<feature type="chain" id="PRO_5006070513" description="DUF3456 domain-containing protein" evidence="4">
    <location>
        <begin position="19"/>
        <end position="219"/>
    </location>
</feature>
<accession>A0A0P4WGI0</accession>
<evidence type="ECO:0000259" key="5">
    <source>
        <dbReference type="Pfam" id="PF11938"/>
    </source>
</evidence>
<name>A0A0P4WGI0_SCYOL</name>
<evidence type="ECO:0000256" key="1">
    <source>
        <dbReference type="ARBA" id="ARBA00007285"/>
    </source>
</evidence>
<keyword evidence="2 4" id="KW-0732">Signal</keyword>
<evidence type="ECO:0000256" key="4">
    <source>
        <dbReference type="SAM" id="SignalP"/>
    </source>
</evidence>
<dbReference type="EMBL" id="GDRN01055589">
    <property type="protein sequence ID" value="JAI65954.1"/>
    <property type="molecule type" value="Transcribed_RNA"/>
</dbReference>
<reference evidence="6" key="1">
    <citation type="submission" date="2015-09" db="EMBL/GenBank/DDBJ databases">
        <title>Scylla olivacea transcriptome.</title>
        <authorList>
            <person name="Ikhwanuddin M."/>
        </authorList>
    </citation>
    <scope>NUCLEOTIDE SEQUENCE</scope>
</reference>
<dbReference type="Pfam" id="PF11938">
    <property type="entry name" value="DUF3456"/>
    <property type="match status" value="1"/>
</dbReference>
<comment type="similarity">
    <text evidence="1">Belongs to the canopy family.</text>
</comment>
<feature type="signal peptide" evidence="4">
    <location>
        <begin position="1"/>
        <end position="18"/>
    </location>
</feature>
<dbReference type="InterPro" id="IPR021852">
    <property type="entry name" value="DUF3456"/>
</dbReference>
<protein>
    <recommendedName>
        <fullName evidence="5">DUF3456 domain-containing protein</fullName>
    </recommendedName>
</protein>
<dbReference type="PANTHER" id="PTHR15382">
    <property type="entry name" value="CTG4A-RELATED"/>
    <property type="match status" value="1"/>
</dbReference>
<dbReference type="AlphaFoldDB" id="A0A0P4WGI0"/>
<evidence type="ECO:0000256" key="2">
    <source>
        <dbReference type="ARBA" id="ARBA00022729"/>
    </source>
</evidence>
<organism evidence="6">
    <name type="scientific">Scylla olivacea</name>
    <name type="common">Orange mud crab</name>
    <name type="synonym">Cancer olivacea</name>
    <dbReference type="NCBI Taxonomy" id="85551"/>
    <lineage>
        <taxon>Eukaryota</taxon>
        <taxon>Metazoa</taxon>
        <taxon>Ecdysozoa</taxon>
        <taxon>Arthropoda</taxon>
        <taxon>Crustacea</taxon>
        <taxon>Multicrustacea</taxon>
        <taxon>Malacostraca</taxon>
        <taxon>Eumalacostraca</taxon>
        <taxon>Eucarida</taxon>
        <taxon>Decapoda</taxon>
        <taxon>Pleocyemata</taxon>
        <taxon>Brachyura</taxon>
        <taxon>Eubrachyura</taxon>
        <taxon>Portunoidea</taxon>
        <taxon>Portunidae</taxon>
        <taxon>Portuninae</taxon>
        <taxon>Scylla</taxon>
    </lineage>
</organism>